<gene>
    <name evidence="3" type="ORF">GZ78_02460</name>
</gene>
<keyword evidence="2" id="KW-1133">Transmembrane helix</keyword>
<proteinExistence type="predicted"/>
<dbReference type="PANTHER" id="PTHR40278">
    <property type="entry name" value="DNA UTILIZATION PROTEIN HOFN"/>
    <property type="match status" value="1"/>
</dbReference>
<reference evidence="3 4" key="1">
    <citation type="submission" date="2014-06" db="EMBL/GenBank/DDBJ databases">
        <title>Whole Genome Sequences of Three Symbiotic Endozoicomonas Bacteria.</title>
        <authorList>
            <person name="Neave M.J."/>
            <person name="Apprill A."/>
            <person name="Voolstra C.R."/>
        </authorList>
    </citation>
    <scope>NUCLEOTIDE SEQUENCE [LARGE SCALE GENOMIC DNA]</scope>
    <source>
        <strain evidence="3 4">DSM 25634</strain>
    </source>
</reference>
<dbReference type="OrthoDB" id="5296173at2"/>
<dbReference type="AlphaFoldDB" id="A0A081NKG2"/>
<keyword evidence="1" id="KW-0175">Coiled coil</keyword>
<dbReference type="RefSeq" id="WP_034832444.1">
    <property type="nucleotide sequence ID" value="NZ_JOKH01000001.1"/>
</dbReference>
<organism evidence="3 4">
    <name type="scientific">Endozoicomonas numazuensis</name>
    <dbReference type="NCBI Taxonomy" id="1137799"/>
    <lineage>
        <taxon>Bacteria</taxon>
        <taxon>Pseudomonadati</taxon>
        <taxon>Pseudomonadota</taxon>
        <taxon>Gammaproteobacteria</taxon>
        <taxon>Oceanospirillales</taxon>
        <taxon>Endozoicomonadaceae</taxon>
        <taxon>Endozoicomonas</taxon>
    </lineage>
</organism>
<dbReference type="PANTHER" id="PTHR40278:SF2">
    <property type="entry name" value="TYPE IV PILUS INNER MEMBRANE COMPONENT PILN"/>
    <property type="match status" value="1"/>
</dbReference>
<keyword evidence="2" id="KW-0812">Transmembrane</keyword>
<evidence type="ECO:0000313" key="3">
    <source>
        <dbReference type="EMBL" id="KEQ18935.1"/>
    </source>
</evidence>
<keyword evidence="2" id="KW-0472">Membrane</keyword>
<dbReference type="eggNOG" id="COG3166">
    <property type="taxonomic scope" value="Bacteria"/>
</dbReference>
<evidence type="ECO:0000313" key="4">
    <source>
        <dbReference type="Proteomes" id="UP000028073"/>
    </source>
</evidence>
<accession>A0A081NKG2</accession>
<feature type="coiled-coil region" evidence="1">
    <location>
        <begin position="47"/>
        <end position="91"/>
    </location>
</feature>
<name>A0A081NKG2_9GAMM</name>
<dbReference type="InterPro" id="IPR052534">
    <property type="entry name" value="Extracell_DNA_Util/SecSys_Comp"/>
</dbReference>
<sequence length="188" mass="21741">MARINLLPWREQLREERKKRFVAAWVMTILMGGAMIFLADLYTGNVINQQQSRNQYLQNKITELDKSISEIKDLKDKRAQLLERMEVIQNLQGNRPIIVRVFDQLARLIPDGVHFKSLQFQGDTLKLVGVAESNNRISSLMRNFDSSEWFSDPNLTAVRKVTLGGERMNEFDLTVIRTSPEKEGEDES</sequence>
<dbReference type="Pfam" id="PF05137">
    <property type="entry name" value="PilN"/>
    <property type="match status" value="1"/>
</dbReference>
<evidence type="ECO:0000256" key="2">
    <source>
        <dbReference type="SAM" id="Phobius"/>
    </source>
</evidence>
<evidence type="ECO:0000256" key="1">
    <source>
        <dbReference type="SAM" id="Coils"/>
    </source>
</evidence>
<keyword evidence="4" id="KW-1185">Reference proteome</keyword>
<dbReference type="STRING" id="1137799.GZ78_02460"/>
<dbReference type="GO" id="GO:0043107">
    <property type="term" value="P:type IV pilus-dependent motility"/>
    <property type="evidence" value="ECO:0007669"/>
    <property type="project" value="TreeGrafter"/>
</dbReference>
<dbReference type="GO" id="GO:0043683">
    <property type="term" value="P:type IV pilus assembly"/>
    <property type="evidence" value="ECO:0007669"/>
    <property type="project" value="TreeGrafter"/>
</dbReference>
<dbReference type="EMBL" id="JOKH01000001">
    <property type="protein sequence ID" value="KEQ18935.1"/>
    <property type="molecule type" value="Genomic_DNA"/>
</dbReference>
<protein>
    <submittedName>
        <fullName evidence="3">Pilus assembly protein PilN</fullName>
    </submittedName>
</protein>
<feature type="transmembrane region" description="Helical" evidence="2">
    <location>
        <begin position="21"/>
        <end position="42"/>
    </location>
</feature>
<comment type="caution">
    <text evidence="3">The sequence shown here is derived from an EMBL/GenBank/DDBJ whole genome shotgun (WGS) entry which is preliminary data.</text>
</comment>
<dbReference type="InterPro" id="IPR007813">
    <property type="entry name" value="PilN"/>
</dbReference>
<dbReference type="Proteomes" id="UP000028073">
    <property type="component" value="Unassembled WGS sequence"/>
</dbReference>